<dbReference type="RefSeq" id="WP_310774503.1">
    <property type="nucleotide sequence ID" value="NZ_CP134050.1"/>
</dbReference>
<dbReference type="PANTHER" id="PTHR33990">
    <property type="entry name" value="PROTEIN YJDN-RELATED"/>
    <property type="match status" value="1"/>
</dbReference>
<dbReference type="EMBL" id="CP134050">
    <property type="protein sequence ID" value="WNC17798.1"/>
    <property type="molecule type" value="Genomic_DNA"/>
</dbReference>
<feature type="domain" description="PhnB-like" evidence="1">
    <location>
        <begin position="50"/>
        <end position="170"/>
    </location>
</feature>
<evidence type="ECO:0000313" key="2">
    <source>
        <dbReference type="EMBL" id="WNC17798.1"/>
    </source>
</evidence>
<proteinExistence type="predicted"/>
<dbReference type="SUPFAM" id="SSF54593">
    <property type="entry name" value="Glyoxalase/Bleomycin resistance protein/Dihydroxybiphenyl dioxygenase"/>
    <property type="match status" value="1"/>
</dbReference>
<dbReference type="InterPro" id="IPR028973">
    <property type="entry name" value="PhnB-like"/>
</dbReference>
<reference evidence="2 3" key="1">
    <citation type="submission" date="2023-09" db="EMBL/GenBank/DDBJ databases">
        <title>Complete Genome and Methylome dissection of Bacillus brevis NEB573 original source of BbsI restriction endonuclease.</title>
        <authorList>
            <person name="Fomenkov A."/>
            <person name="Roberts R.D."/>
        </authorList>
    </citation>
    <scope>NUCLEOTIDE SEQUENCE [LARGE SCALE GENOMIC DNA]</scope>
    <source>
        <strain evidence="2 3">NEB573</strain>
    </source>
</reference>
<dbReference type="Gene3D" id="3.10.180.10">
    <property type="entry name" value="2,3-Dihydroxybiphenyl 1,2-Dioxygenase, domain 1"/>
    <property type="match status" value="1"/>
</dbReference>
<accession>A0ABY9TCG9</accession>
<dbReference type="Proteomes" id="UP001256827">
    <property type="component" value="Chromosome"/>
</dbReference>
<dbReference type="InterPro" id="IPR029068">
    <property type="entry name" value="Glyas_Bleomycin-R_OHBP_Dase"/>
</dbReference>
<sequence>MLAVIAAKRAVMKNVAIQKKRSVRRYDTVILNNPNTERKGCMQMGILQPFIFSEDARAQADFYVKSLGGEIVSIITYGDTMGTQSEGKDKVLHMCVSVAGENSIFMADSMEPISQGSGISLNVRYRTESEAREAFEKLAEGGIVKQPIGWQPFGLYLGELTDKYGMMWMINAEPQTKPE</sequence>
<dbReference type="PANTHER" id="PTHR33990:SF1">
    <property type="entry name" value="PROTEIN YJDN"/>
    <property type="match status" value="1"/>
</dbReference>
<evidence type="ECO:0000259" key="1">
    <source>
        <dbReference type="Pfam" id="PF06983"/>
    </source>
</evidence>
<name>A0ABY9TCG9_BREBE</name>
<protein>
    <submittedName>
        <fullName evidence="2">VOC family protein</fullName>
    </submittedName>
</protein>
<keyword evidence="3" id="KW-1185">Reference proteome</keyword>
<gene>
    <name evidence="2" type="ORF">RGB73_23695</name>
</gene>
<dbReference type="CDD" id="cd06588">
    <property type="entry name" value="PhnB_like"/>
    <property type="match status" value="1"/>
</dbReference>
<dbReference type="Pfam" id="PF06983">
    <property type="entry name" value="3-dmu-9_3-mt"/>
    <property type="match status" value="1"/>
</dbReference>
<organism evidence="2 3">
    <name type="scientific">Brevibacillus brevis</name>
    <name type="common">Bacillus brevis</name>
    <dbReference type="NCBI Taxonomy" id="1393"/>
    <lineage>
        <taxon>Bacteria</taxon>
        <taxon>Bacillati</taxon>
        <taxon>Bacillota</taxon>
        <taxon>Bacilli</taxon>
        <taxon>Bacillales</taxon>
        <taxon>Paenibacillaceae</taxon>
        <taxon>Brevibacillus</taxon>
    </lineage>
</organism>
<evidence type="ECO:0000313" key="3">
    <source>
        <dbReference type="Proteomes" id="UP001256827"/>
    </source>
</evidence>